<keyword evidence="4 6" id="KW-0418">Kinase</keyword>
<dbReference type="Proteomes" id="UP000092952">
    <property type="component" value="Chromosome"/>
</dbReference>
<organism evidence="8 9">
    <name type="scientific">Immundisolibacter cernigliae</name>
    <dbReference type="NCBI Taxonomy" id="1810504"/>
    <lineage>
        <taxon>Bacteria</taxon>
        <taxon>Pseudomonadati</taxon>
        <taxon>Pseudomonadota</taxon>
        <taxon>Gammaproteobacteria</taxon>
        <taxon>Immundisolibacterales</taxon>
        <taxon>Immundisolibacteraceae</taxon>
        <taxon>Immundisolibacter</taxon>
    </lineage>
</organism>
<dbReference type="GO" id="GO:0008776">
    <property type="term" value="F:acetate kinase activity"/>
    <property type="evidence" value="ECO:0007669"/>
    <property type="project" value="UniProtKB-UniRule"/>
</dbReference>
<keyword evidence="6" id="KW-0460">Magnesium</keyword>
<evidence type="ECO:0000256" key="2">
    <source>
        <dbReference type="ARBA" id="ARBA00022679"/>
    </source>
</evidence>
<dbReference type="InterPro" id="IPR004372">
    <property type="entry name" value="Ac/propionate_kinase"/>
</dbReference>
<dbReference type="GO" id="GO:0006083">
    <property type="term" value="P:acetate metabolic process"/>
    <property type="evidence" value="ECO:0007669"/>
    <property type="project" value="TreeGrafter"/>
</dbReference>
<protein>
    <recommendedName>
        <fullName evidence="6">Acetate kinase</fullName>
        <ecNumber evidence="6">2.7.2.1</ecNumber>
    </recommendedName>
    <alternativeName>
        <fullName evidence="6">Acetokinase</fullName>
    </alternativeName>
</protein>
<evidence type="ECO:0000256" key="3">
    <source>
        <dbReference type="ARBA" id="ARBA00022741"/>
    </source>
</evidence>
<dbReference type="PROSITE" id="PS01075">
    <property type="entry name" value="ACETATE_KINASE_1"/>
    <property type="match status" value="1"/>
</dbReference>
<dbReference type="GO" id="GO:0006085">
    <property type="term" value="P:acetyl-CoA biosynthetic process"/>
    <property type="evidence" value="ECO:0007669"/>
    <property type="project" value="UniProtKB-UniRule"/>
</dbReference>
<keyword evidence="3 6" id="KW-0547">Nucleotide-binding</keyword>
<dbReference type="STRING" id="1810504.PG2T_14830"/>
<gene>
    <name evidence="6" type="primary">ackA</name>
    <name evidence="8" type="ORF">PG2T_14830</name>
</gene>
<dbReference type="SUPFAM" id="SSF53067">
    <property type="entry name" value="Actin-like ATPase domain"/>
    <property type="match status" value="2"/>
</dbReference>
<comment type="subcellular location">
    <subcellularLocation>
        <location evidence="6">Cytoplasm</location>
    </subcellularLocation>
</comment>
<reference evidence="9" key="1">
    <citation type="submission" date="2016-03" db="EMBL/GenBank/DDBJ databases">
        <title>Complete genome sequence of Solimmundus cernigliae, representing a novel lineage of polycyclic aromatic hydrocarbon degraders within the Gammaproteobacteria.</title>
        <authorList>
            <person name="Singleton D.R."/>
            <person name="Dickey A.N."/>
            <person name="Scholl E.H."/>
            <person name="Wright F.A."/>
            <person name="Aitken M.D."/>
        </authorList>
    </citation>
    <scope>NUCLEOTIDE SEQUENCE [LARGE SCALE GENOMIC DNA]</scope>
    <source>
        <strain evidence="9">TR3.2</strain>
    </source>
</reference>
<keyword evidence="9" id="KW-1185">Reference proteome</keyword>
<feature type="site" description="Transition state stabilizer" evidence="6">
    <location>
        <position position="141"/>
    </location>
</feature>
<feature type="binding site" evidence="6">
    <location>
        <begin position="285"/>
        <end position="289"/>
    </location>
    <ligand>
        <name>ATP</name>
        <dbReference type="ChEBI" id="CHEBI:30616"/>
    </ligand>
</feature>
<comment type="subunit">
    <text evidence="6">Homodimer.</text>
</comment>
<dbReference type="UniPathway" id="UPA00340">
    <property type="reaction ID" value="UER00458"/>
</dbReference>
<dbReference type="InterPro" id="IPR043129">
    <property type="entry name" value="ATPase_NBD"/>
</dbReference>
<dbReference type="GO" id="GO:0005737">
    <property type="term" value="C:cytoplasm"/>
    <property type="evidence" value="ECO:0007669"/>
    <property type="project" value="UniProtKB-SubCell"/>
</dbReference>
<dbReference type="InterPro" id="IPR023865">
    <property type="entry name" value="Aliphatic_acid_kinase_CS"/>
</dbReference>
<dbReference type="GO" id="GO:0000287">
    <property type="term" value="F:magnesium ion binding"/>
    <property type="evidence" value="ECO:0007669"/>
    <property type="project" value="UniProtKB-UniRule"/>
</dbReference>
<keyword evidence="6" id="KW-0479">Metal-binding</keyword>
<keyword evidence="5 6" id="KW-0067">ATP-binding</keyword>
<dbReference type="PIRSF" id="PIRSF000722">
    <property type="entry name" value="Acetate_prop_kin"/>
    <property type="match status" value="1"/>
</dbReference>
<dbReference type="Pfam" id="PF00871">
    <property type="entry name" value="Acetate_kinase"/>
    <property type="match status" value="1"/>
</dbReference>
<feature type="binding site" evidence="6">
    <location>
        <begin position="240"/>
        <end position="242"/>
    </location>
    <ligand>
        <name>ATP</name>
        <dbReference type="ChEBI" id="CHEBI:30616"/>
    </ligand>
</feature>
<comment type="caution">
    <text evidence="6">Lacks conserved residue(s) required for the propagation of feature annotation.</text>
</comment>
<dbReference type="OrthoDB" id="9802453at2"/>
<dbReference type="PRINTS" id="PR00471">
    <property type="entry name" value="ACETATEKNASE"/>
</dbReference>
<comment type="catalytic activity">
    <reaction evidence="6">
        <text>acetate + ATP = acetyl phosphate + ADP</text>
        <dbReference type="Rhea" id="RHEA:11352"/>
        <dbReference type="ChEBI" id="CHEBI:22191"/>
        <dbReference type="ChEBI" id="CHEBI:30089"/>
        <dbReference type="ChEBI" id="CHEBI:30616"/>
        <dbReference type="ChEBI" id="CHEBI:456216"/>
        <dbReference type="EC" id="2.7.2.1"/>
    </reaction>
</comment>
<dbReference type="HAMAP" id="MF_00020">
    <property type="entry name" value="Acetate_kinase"/>
    <property type="match status" value="1"/>
</dbReference>
<evidence type="ECO:0000313" key="9">
    <source>
        <dbReference type="Proteomes" id="UP000092952"/>
    </source>
</evidence>
<comment type="cofactor">
    <cofactor evidence="6">
        <name>Mg(2+)</name>
        <dbReference type="ChEBI" id="CHEBI:18420"/>
    </cofactor>
    <cofactor evidence="6">
        <name>Mn(2+)</name>
        <dbReference type="ChEBI" id="CHEBI:29035"/>
    </cofactor>
    <text evidence="6">Mg(2+). Can also accept Mn(2+).</text>
</comment>
<dbReference type="AlphaFoldDB" id="A0A1B1YXH6"/>
<evidence type="ECO:0000313" key="8">
    <source>
        <dbReference type="EMBL" id="ANX05333.1"/>
    </source>
</evidence>
<evidence type="ECO:0000256" key="5">
    <source>
        <dbReference type="ARBA" id="ARBA00022840"/>
    </source>
</evidence>
<feature type="binding site" evidence="6">
    <location>
        <position position="339"/>
    </location>
    <ligand>
        <name>Mg(2+)</name>
        <dbReference type="ChEBI" id="CHEBI:18420"/>
    </ligand>
</feature>
<feature type="site" description="Transition state stabilizer" evidence="6">
    <location>
        <position position="199"/>
    </location>
</feature>
<feature type="active site" description="Proton donor/acceptor" evidence="6">
    <location>
        <position position="109"/>
    </location>
</feature>
<dbReference type="InParanoid" id="A0A1B1YXH6"/>
<feature type="binding site" evidence="6">
    <location>
        <position position="52"/>
    </location>
    <ligand>
        <name>substrate</name>
    </ligand>
</feature>
<dbReference type="EC" id="2.7.2.1" evidence="6"/>
<dbReference type="FunCoup" id="A0A1B1YXH6">
    <property type="interactions" value="493"/>
</dbReference>
<accession>A0A1B1YXH6</accession>
<comment type="similarity">
    <text evidence="1 6 7">Belongs to the acetokinase family.</text>
</comment>
<name>A0A1B1YXH6_9GAMM</name>
<dbReference type="KEGG" id="gbi:PG2T_14830"/>
<dbReference type="EMBL" id="CP014671">
    <property type="protein sequence ID" value="ANX05333.1"/>
    <property type="molecule type" value="Genomic_DNA"/>
</dbReference>
<sequence length="355" mass="37106">MEILTVNVGSSSVKLDRFDGRTSPPRHIAALRPSLGAAALGEVPIPELIVHRVVHGGPLAQPVRIDAAVEAQIDACAPLAPLHNPPALAMIRACRQRFGDAVSQVAAFDTAFFADLPPAARDYALPRELIERHAIRRYGFHGLAHQALWRAWQEHSGRGGRIVTLQLGAGCSAAAIADGRPLDTSMGFTPLEGLVMATRSGDVDPGLLLHLLRTGSMDAAQLERMLSEQSGLLGLAGSADMRSLLADPSPAAAHAIDVYCHRVRKYIGAYAAVLGGLDGVVFGGGVGEHAPEVRAGILAGMEWLGIRLDATANAAANGPARRISAAGSACAVWVFSVDEATELARIGQGFLTDAG</sequence>
<dbReference type="RefSeq" id="WP_068807230.1">
    <property type="nucleotide sequence ID" value="NZ_CP014671.1"/>
</dbReference>
<evidence type="ECO:0000256" key="4">
    <source>
        <dbReference type="ARBA" id="ARBA00022777"/>
    </source>
</evidence>
<keyword evidence="2 6" id="KW-0808">Transferase</keyword>
<dbReference type="InterPro" id="IPR000890">
    <property type="entry name" value="Aliphatic_acid_kin_short-chain"/>
</dbReference>
<dbReference type="PANTHER" id="PTHR21060">
    <property type="entry name" value="ACETATE KINASE"/>
    <property type="match status" value="1"/>
</dbReference>
<dbReference type="Gene3D" id="3.30.420.40">
    <property type="match status" value="2"/>
</dbReference>
<comment type="pathway">
    <text evidence="6">Metabolic intermediate biosynthesis; acetyl-CoA biosynthesis; acetyl-CoA from acetate: step 1/2.</text>
</comment>
<evidence type="ECO:0000256" key="1">
    <source>
        <dbReference type="ARBA" id="ARBA00008748"/>
    </source>
</evidence>
<dbReference type="PANTHER" id="PTHR21060:SF15">
    <property type="entry name" value="ACETATE KINASE-RELATED"/>
    <property type="match status" value="1"/>
</dbReference>
<evidence type="ECO:0000256" key="7">
    <source>
        <dbReference type="RuleBase" id="RU003835"/>
    </source>
</evidence>
<dbReference type="GO" id="GO:0005524">
    <property type="term" value="F:ATP binding"/>
    <property type="evidence" value="ECO:0007669"/>
    <property type="project" value="UniProtKB-KW"/>
</dbReference>
<evidence type="ECO:0000256" key="6">
    <source>
        <dbReference type="HAMAP-Rule" id="MF_00020"/>
    </source>
</evidence>
<keyword evidence="6" id="KW-0963">Cytoplasm</keyword>
<proteinExistence type="inferred from homology"/>
<comment type="function">
    <text evidence="6">Catalyzes the formation of acetyl phosphate from acetate and ATP. Can also catalyze the reverse reaction.</text>
</comment>